<dbReference type="Proteomes" id="UP000008021">
    <property type="component" value="Chromosome 1"/>
</dbReference>
<dbReference type="PROSITE" id="PS50222">
    <property type="entry name" value="EF_HAND_2"/>
    <property type="match status" value="8"/>
</dbReference>
<proteinExistence type="inferred from homology"/>
<dbReference type="STRING" id="40149.A0A0E0CCZ0"/>
<keyword evidence="2" id="KW-0677">Repeat</keyword>
<keyword evidence="3" id="KW-0106">Calcium</keyword>
<dbReference type="CDD" id="cd00051">
    <property type="entry name" value="EFh"/>
    <property type="match status" value="4"/>
</dbReference>
<keyword evidence="4" id="KW-0560">Oxidoreductase</keyword>
<feature type="domain" description="EF-hand" evidence="6">
    <location>
        <begin position="106"/>
        <end position="141"/>
    </location>
</feature>
<keyword evidence="8" id="KW-1185">Reference proteome</keyword>
<dbReference type="FunFam" id="1.10.238.10:FF:000003">
    <property type="entry name" value="Calmodulin A"/>
    <property type="match status" value="2"/>
</dbReference>
<dbReference type="GO" id="GO:0005509">
    <property type="term" value="F:calcium ion binding"/>
    <property type="evidence" value="ECO:0007669"/>
    <property type="project" value="InterPro"/>
</dbReference>
<dbReference type="Pfam" id="PF05996">
    <property type="entry name" value="Fe_bilin_red"/>
    <property type="match status" value="1"/>
</dbReference>
<dbReference type="EnsemblPlants" id="OMERI01G40730.1">
    <property type="protein sequence ID" value="OMERI01G40730.1"/>
    <property type="gene ID" value="OMERI01G40730"/>
</dbReference>
<sequence>MERVFRKFDANGDGRISRSELGALFESLGHAATDDELARMMAEADADGDGFISLDEFAALNATASGDAAAVEEDLRHAFRVFDADGNGNISAAELARVLHGLGEKATVQQCRRMIEGVDQNGDGLISFEEFKACMDDRRDAVVLRLAGGKLLCDCWGESMSGGVGGGSLGAGLPYHKFVSFALEETRLRTTLTPHPSQEKFKSIKPNDDNTVFNALSFSAPKIRLLRSLTIEKKNSFQVLDFAAFSEPEYDLPIFCANVFTTPTQSIVVLDLNPLYDTTVHKDYKDKYYRSIMPLVHKYNELLPWGGKITSESLKFFSPIVIWTIFESTEHNHHVWLELMDQAIKENNKATVARNQEEQHKYLTWRAEKDPGYPLLKKLIGESCAEDLVMEFLFEGVNTLGTKSFLDYFPEYARDDGSVSKKRSMIGKSFETRPWDTNGEFIGDAEAQRWSLLLIKMPALFRRRSGSKSPPLPQADPASGGGSPAPTPEEEMERVFRKFDANGDGRISRSELGALFESLGHAATDDELARMMAEADADGDGFISLDEFAALNATASGDAAAVEEDLRHAFRVFDADGNGNISAAELARVLHGLGEKATVQQCRRMIEGVDQNGDGLISFEEFKVMMAGGGSFAKIA</sequence>
<dbReference type="InterPro" id="IPR009249">
    <property type="entry name" value="Ferredoxin-dep_bilin_Rdtase"/>
</dbReference>
<dbReference type="SMART" id="SM00054">
    <property type="entry name" value="EFh"/>
    <property type="match status" value="8"/>
</dbReference>
<dbReference type="GO" id="GO:0010024">
    <property type="term" value="P:phytochromobilin biosynthetic process"/>
    <property type="evidence" value="ECO:0007669"/>
    <property type="project" value="InterPro"/>
</dbReference>
<dbReference type="HOGENOM" id="CLU_430481_0_0_1"/>
<dbReference type="PANTHER" id="PTHR34557:SF1">
    <property type="entry name" value="PHYTOCHROMOBILIN:FERREDOXIN OXIDOREDUCTASE, CHLOROPLASTIC"/>
    <property type="match status" value="1"/>
</dbReference>
<dbReference type="GO" id="GO:0050619">
    <property type="term" value="F:phytochromobilin:ferredoxin oxidoreductase activity"/>
    <property type="evidence" value="ECO:0007669"/>
    <property type="project" value="TreeGrafter"/>
</dbReference>
<evidence type="ECO:0000313" key="7">
    <source>
        <dbReference type="EnsemblPlants" id="OMERI01G40730.1"/>
    </source>
</evidence>
<evidence type="ECO:0000256" key="4">
    <source>
        <dbReference type="ARBA" id="ARBA00023002"/>
    </source>
</evidence>
<evidence type="ECO:0000313" key="8">
    <source>
        <dbReference type="Proteomes" id="UP000008021"/>
    </source>
</evidence>
<evidence type="ECO:0000256" key="1">
    <source>
        <dbReference type="ARBA" id="ARBA00006908"/>
    </source>
</evidence>
<feature type="domain" description="EF-hand" evidence="6">
    <location>
        <begin position="561"/>
        <end position="596"/>
    </location>
</feature>
<dbReference type="AlphaFoldDB" id="A0A0E0CCZ0"/>
<dbReference type="Gene3D" id="3.40.1500.20">
    <property type="match status" value="1"/>
</dbReference>
<dbReference type="InterPro" id="IPR011992">
    <property type="entry name" value="EF-hand-dom_pair"/>
</dbReference>
<feature type="domain" description="EF-hand" evidence="6">
    <location>
        <begin position="1"/>
        <end position="31"/>
    </location>
</feature>
<comment type="similarity">
    <text evidence="1">Belongs to the HY2 family.</text>
</comment>
<feature type="region of interest" description="Disordered" evidence="5">
    <location>
        <begin position="464"/>
        <end position="491"/>
    </location>
</feature>
<feature type="domain" description="EF-hand" evidence="6">
    <location>
        <begin position="487"/>
        <end position="522"/>
    </location>
</feature>
<organism evidence="7">
    <name type="scientific">Oryza meridionalis</name>
    <dbReference type="NCBI Taxonomy" id="40149"/>
    <lineage>
        <taxon>Eukaryota</taxon>
        <taxon>Viridiplantae</taxon>
        <taxon>Streptophyta</taxon>
        <taxon>Embryophyta</taxon>
        <taxon>Tracheophyta</taxon>
        <taxon>Spermatophyta</taxon>
        <taxon>Magnoliopsida</taxon>
        <taxon>Liliopsida</taxon>
        <taxon>Poales</taxon>
        <taxon>Poaceae</taxon>
        <taxon>BOP clade</taxon>
        <taxon>Oryzoideae</taxon>
        <taxon>Oryzeae</taxon>
        <taxon>Oryzinae</taxon>
        <taxon>Oryza</taxon>
    </lineage>
</organism>
<protein>
    <recommendedName>
        <fullName evidence="6">EF-hand domain-containing protein</fullName>
    </recommendedName>
</protein>
<accession>A0A0E0CCZ0</accession>
<feature type="domain" description="EF-hand" evidence="6">
    <location>
        <begin position="523"/>
        <end position="558"/>
    </location>
</feature>
<feature type="domain" description="EF-hand" evidence="6">
    <location>
        <begin position="597"/>
        <end position="632"/>
    </location>
</feature>
<dbReference type="InterPro" id="IPR002048">
    <property type="entry name" value="EF_hand_dom"/>
</dbReference>
<dbReference type="Gene3D" id="1.10.238.10">
    <property type="entry name" value="EF-hand"/>
    <property type="match status" value="4"/>
</dbReference>
<evidence type="ECO:0000256" key="5">
    <source>
        <dbReference type="SAM" id="MobiDB-lite"/>
    </source>
</evidence>
<feature type="domain" description="EF-hand" evidence="6">
    <location>
        <begin position="32"/>
        <end position="67"/>
    </location>
</feature>
<reference evidence="7" key="1">
    <citation type="submission" date="2015-04" db="UniProtKB">
        <authorList>
            <consortium name="EnsemblPlants"/>
        </authorList>
    </citation>
    <scope>IDENTIFICATION</scope>
</reference>
<name>A0A0E0CCZ0_9ORYZ</name>
<dbReference type="InterPro" id="IPR018247">
    <property type="entry name" value="EF_Hand_1_Ca_BS"/>
</dbReference>
<evidence type="ECO:0000256" key="2">
    <source>
        <dbReference type="ARBA" id="ARBA00022737"/>
    </source>
</evidence>
<dbReference type="Gramene" id="OMERI01G40730.1">
    <property type="protein sequence ID" value="OMERI01G40730.1"/>
    <property type="gene ID" value="OMERI01G40730"/>
</dbReference>
<dbReference type="SUPFAM" id="SSF47473">
    <property type="entry name" value="EF-hand"/>
    <property type="match status" value="2"/>
</dbReference>
<feature type="domain" description="EF-hand" evidence="6">
    <location>
        <begin position="70"/>
        <end position="105"/>
    </location>
</feature>
<dbReference type="Pfam" id="PF13499">
    <property type="entry name" value="EF-hand_7"/>
    <property type="match status" value="4"/>
</dbReference>
<dbReference type="GO" id="GO:0050897">
    <property type="term" value="F:cobalt ion binding"/>
    <property type="evidence" value="ECO:0007669"/>
    <property type="project" value="InterPro"/>
</dbReference>
<evidence type="ECO:0000256" key="3">
    <source>
        <dbReference type="ARBA" id="ARBA00022837"/>
    </source>
</evidence>
<dbReference type="PROSITE" id="PS00018">
    <property type="entry name" value="EF_HAND_1"/>
    <property type="match status" value="8"/>
</dbReference>
<dbReference type="eggNOG" id="KOG0027">
    <property type="taxonomic scope" value="Eukaryota"/>
</dbReference>
<evidence type="ECO:0000259" key="6">
    <source>
        <dbReference type="PROSITE" id="PS50222"/>
    </source>
</evidence>
<dbReference type="PANTHER" id="PTHR34557">
    <property type="entry name" value="PHYTOCHROMOBILIN:FERREDOXIN OXIDOREDUCTASE, CHLOROPLASTIC"/>
    <property type="match status" value="1"/>
</dbReference>
<reference evidence="7" key="2">
    <citation type="submission" date="2018-05" db="EMBL/GenBank/DDBJ databases">
        <title>OmerRS3 (Oryza meridionalis Reference Sequence Version 3).</title>
        <authorList>
            <person name="Zhang J."/>
            <person name="Kudrna D."/>
            <person name="Lee S."/>
            <person name="Talag J."/>
            <person name="Welchert J."/>
            <person name="Wing R.A."/>
        </authorList>
    </citation>
    <scope>NUCLEOTIDE SEQUENCE [LARGE SCALE GENOMIC DNA]</scope>
    <source>
        <strain evidence="7">cv. OR44</strain>
    </source>
</reference>